<keyword evidence="1" id="KW-0805">Transcription regulation</keyword>
<dbReference type="SMART" id="SM00342">
    <property type="entry name" value="HTH_ARAC"/>
    <property type="match status" value="1"/>
</dbReference>
<dbReference type="SUPFAM" id="SSF46689">
    <property type="entry name" value="Homeodomain-like"/>
    <property type="match status" value="2"/>
</dbReference>
<reference evidence="5 6" key="1">
    <citation type="submission" date="2017-12" db="EMBL/GenBank/DDBJ databases">
        <title>Characterization of six clinical isolates of Enterochimera gen. nov., a novel genus of the Yersiniaciae family and the three species Enterochimera arupensis sp. nov., Enterochimera coloradensis sp. nov, and Enterochimera californica sp. nov.</title>
        <authorList>
            <person name="Rossi A."/>
            <person name="Fisher M."/>
        </authorList>
    </citation>
    <scope>NUCLEOTIDE SEQUENCE [LARGE SCALE GENOMIC DNA]</scope>
    <source>
        <strain evidence="6">2015-Iso6</strain>
    </source>
</reference>
<dbReference type="Pfam" id="PF02311">
    <property type="entry name" value="AraC_binding"/>
    <property type="match status" value="1"/>
</dbReference>
<dbReference type="InterPro" id="IPR003313">
    <property type="entry name" value="AraC-bd"/>
</dbReference>
<organism evidence="5 6">
    <name type="scientific">Chimaeribacter californicus</name>
    <dbReference type="NCBI Taxonomy" id="2060067"/>
    <lineage>
        <taxon>Bacteria</taxon>
        <taxon>Pseudomonadati</taxon>
        <taxon>Pseudomonadota</taxon>
        <taxon>Gammaproteobacteria</taxon>
        <taxon>Enterobacterales</taxon>
        <taxon>Yersiniaceae</taxon>
        <taxon>Chimaeribacter</taxon>
    </lineage>
</organism>
<dbReference type="PROSITE" id="PS01124">
    <property type="entry name" value="HTH_ARAC_FAMILY_2"/>
    <property type="match status" value="1"/>
</dbReference>
<dbReference type="GO" id="GO:0003700">
    <property type="term" value="F:DNA-binding transcription factor activity"/>
    <property type="evidence" value="ECO:0007669"/>
    <property type="project" value="InterPro"/>
</dbReference>
<proteinExistence type="predicted"/>
<comment type="caution">
    <text evidence="5">The sequence shown here is derived from an EMBL/GenBank/DDBJ whole genome shotgun (WGS) entry which is preliminary data.</text>
</comment>
<keyword evidence="3" id="KW-0804">Transcription</keyword>
<feature type="domain" description="HTH araC/xylS-type" evidence="4">
    <location>
        <begin position="169"/>
        <end position="266"/>
    </location>
</feature>
<dbReference type="InterPro" id="IPR009057">
    <property type="entry name" value="Homeodomain-like_sf"/>
</dbReference>
<protein>
    <submittedName>
        <fullName evidence="5">AraC family transcriptional regulator</fullName>
    </submittedName>
</protein>
<evidence type="ECO:0000313" key="5">
    <source>
        <dbReference type="EMBL" id="PLR31458.1"/>
    </source>
</evidence>
<evidence type="ECO:0000256" key="3">
    <source>
        <dbReference type="ARBA" id="ARBA00023163"/>
    </source>
</evidence>
<evidence type="ECO:0000256" key="1">
    <source>
        <dbReference type="ARBA" id="ARBA00023015"/>
    </source>
</evidence>
<dbReference type="InterPro" id="IPR037923">
    <property type="entry name" value="HTH-like"/>
</dbReference>
<gene>
    <name evidence="5" type="ORF">CYR55_20560</name>
</gene>
<dbReference type="Proteomes" id="UP000234240">
    <property type="component" value="Unassembled WGS sequence"/>
</dbReference>
<dbReference type="PANTHER" id="PTHR46796">
    <property type="entry name" value="HTH-TYPE TRANSCRIPTIONAL ACTIVATOR RHAS-RELATED"/>
    <property type="match status" value="1"/>
</dbReference>
<dbReference type="RefSeq" id="WP_101818212.1">
    <property type="nucleotide sequence ID" value="NZ_PJZF01000025.1"/>
</dbReference>
<evidence type="ECO:0000256" key="2">
    <source>
        <dbReference type="ARBA" id="ARBA00023125"/>
    </source>
</evidence>
<evidence type="ECO:0000313" key="6">
    <source>
        <dbReference type="Proteomes" id="UP000234240"/>
    </source>
</evidence>
<dbReference type="Gene3D" id="1.10.10.60">
    <property type="entry name" value="Homeodomain-like"/>
    <property type="match status" value="1"/>
</dbReference>
<evidence type="ECO:0000259" key="4">
    <source>
        <dbReference type="PROSITE" id="PS01124"/>
    </source>
</evidence>
<dbReference type="OrthoDB" id="9809338at2"/>
<keyword evidence="6" id="KW-1185">Reference proteome</keyword>
<dbReference type="EMBL" id="PJZF01000025">
    <property type="protein sequence ID" value="PLR31458.1"/>
    <property type="molecule type" value="Genomic_DNA"/>
</dbReference>
<dbReference type="SUPFAM" id="SSF51215">
    <property type="entry name" value="Regulatory protein AraC"/>
    <property type="match status" value="1"/>
</dbReference>
<name>A0A2N5DWA1_9GAMM</name>
<dbReference type="AlphaFoldDB" id="A0A2N5DWA1"/>
<sequence>MSPNKNLHDWVKLAHSPSQIERLEAFFGGHGYALHRHDTYAIGRTLSGVQRFNYRGSRRNSLPGGTIVLHPDEVHDGEAGTEAGFRYRMIYIEPALIQKIVGGKPLPFIPGGLSDDPRLFAAAQPLLRAMDDPFETLEEEDALYDLAQTLAVVGGQRHPRRVYDYQAAERAREYIHTCFDENITLERLSEISGRDRWSLSRDFRALFGTSPYRYVTLRRLKHCRRLMLSGGNLADIAIDAGFSDQSHMTRQFIRNVGVPPGRWLRFIKGG</sequence>
<dbReference type="InterPro" id="IPR018060">
    <property type="entry name" value="HTH_AraC"/>
</dbReference>
<accession>A0A2N5DWA1</accession>
<dbReference type="Pfam" id="PF12833">
    <property type="entry name" value="HTH_18"/>
    <property type="match status" value="1"/>
</dbReference>
<dbReference type="GO" id="GO:0043565">
    <property type="term" value="F:sequence-specific DNA binding"/>
    <property type="evidence" value="ECO:0007669"/>
    <property type="project" value="InterPro"/>
</dbReference>
<dbReference type="InterPro" id="IPR050204">
    <property type="entry name" value="AraC_XylS_family_regulators"/>
</dbReference>
<keyword evidence="2" id="KW-0238">DNA-binding</keyword>
<dbReference type="PANTHER" id="PTHR46796:SF2">
    <property type="entry name" value="TRANSCRIPTIONAL REGULATORY PROTEIN"/>
    <property type="match status" value="1"/>
</dbReference>